<comment type="caution">
    <text evidence="3">The sequence shown here is derived from an EMBL/GenBank/DDBJ whole genome shotgun (WGS) entry which is preliminary data.</text>
</comment>
<evidence type="ECO:0000313" key="3">
    <source>
        <dbReference type="EMBL" id="GLD32240.1"/>
    </source>
</evidence>
<evidence type="ECO:0000313" key="4">
    <source>
        <dbReference type="Proteomes" id="UP001064782"/>
    </source>
</evidence>
<dbReference type="SUPFAM" id="SSF47413">
    <property type="entry name" value="lambda repressor-like DNA-binding domains"/>
    <property type="match status" value="1"/>
</dbReference>
<dbReference type="EMBL" id="BRXE01000207">
    <property type="protein sequence ID" value="GLB86891.1"/>
    <property type="molecule type" value="Genomic_DNA"/>
</dbReference>
<reference evidence="3" key="1">
    <citation type="submission" date="2022-08" db="EMBL/GenBank/DDBJ databases">
        <title>Mycobacterium kiyosense sp. nov., scotochromogenic slow-glowing species isolated from respiratory specimens.</title>
        <authorList>
            <person name="Fukano H."/>
            <person name="Kazumi Y."/>
            <person name="Sakagami N."/>
            <person name="Ato M."/>
            <person name="Mitarai S."/>
            <person name="Hoshino Y."/>
        </authorList>
    </citation>
    <scope>NUCLEOTIDE SEQUENCE</scope>
    <source>
        <strain evidence="3">1413</strain>
        <strain evidence="2">SRL2020-028</strain>
    </source>
</reference>
<gene>
    <name evidence="3" type="ORF">Mkiyose1413_41230</name>
    <name evidence="2" type="ORF">SRL2020028_61470</name>
</gene>
<feature type="domain" description="HTH cro/C1-type" evidence="1">
    <location>
        <begin position="41"/>
        <end position="70"/>
    </location>
</feature>
<dbReference type="SMART" id="SM00530">
    <property type="entry name" value="HTH_XRE"/>
    <property type="match status" value="1"/>
</dbReference>
<dbReference type="Proteomes" id="UP001064782">
    <property type="component" value="Unassembled WGS sequence"/>
</dbReference>
<organism evidence="3 4">
    <name type="scientific">Mycobacterium kiyosense</name>
    <dbReference type="NCBI Taxonomy" id="2871094"/>
    <lineage>
        <taxon>Bacteria</taxon>
        <taxon>Bacillati</taxon>
        <taxon>Actinomycetota</taxon>
        <taxon>Actinomycetes</taxon>
        <taxon>Mycobacteriales</taxon>
        <taxon>Mycobacteriaceae</taxon>
        <taxon>Mycobacterium</taxon>
    </lineage>
</organism>
<dbReference type="PROSITE" id="PS50943">
    <property type="entry name" value="HTH_CROC1"/>
    <property type="match status" value="1"/>
</dbReference>
<name>A0A9P3QAL4_9MYCO</name>
<evidence type="ECO:0000259" key="1">
    <source>
        <dbReference type="PROSITE" id="PS50943"/>
    </source>
</evidence>
<dbReference type="Pfam" id="PF01381">
    <property type="entry name" value="HTH_3"/>
    <property type="match status" value="1"/>
</dbReference>
<dbReference type="InterPro" id="IPR010982">
    <property type="entry name" value="Lambda_DNA-bd_dom_sf"/>
</dbReference>
<evidence type="ECO:0000313" key="2">
    <source>
        <dbReference type="EMBL" id="GLB86891.1"/>
    </source>
</evidence>
<protein>
    <recommendedName>
        <fullName evidence="1">HTH cro/C1-type domain-containing protein</fullName>
    </recommendedName>
</protein>
<dbReference type="EMBL" id="BRZI01000039">
    <property type="protein sequence ID" value="GLD32240.1"/>
    <property type="molecule type" value="Genomic_DNA"/>
</dbReference>
<accession>A0A9P3QAL4</accession>
<dbReference type="InterPro" id="IPR001387">
    <property type="entry name" value="Cro/C1-type_HTH"/>
</dbReference>
<proteinExistence type="predicted"/>
<dbReference type="Proteomes" id="UP001165663">
    <property type="component" value="Unassembled WGS sequence"/>
</dbReference>
<dbReference type="GO" id="GO:0003677">
    <property type="term" value="F:DNA binding"/>
    <property type="evidence" value="ECO:0007669"/>
    <property type="project" value="InterPro"/>
</dbReference>
<dbReference type="Gene3D" id="1.10.260.40">
    <property type="entry name" value="lambda repressor-like DNA-binding domains"/>
    <property type="match status" value="1"/>
</dbReference>
<dbReference type="AlphaFoldDB" id="A0A9P3QAL4"/>
<dbReference type="CDD" id="cd00093">
    <property type="entry name" value="HTH_XRE"/>
    <property type="match status" value="1"/>
</dbReference>
<dbReference type="RefSeq" id="WP_197521993.1">
    <property type="nucleotide sequence ID" value="NZ_BRXE01000207.1"/>
</dbReference>
<keyword evidence="4" id="KW-1185">Reference proteome</keyword>
<sequence length="108" mass="11865">MARDRGNQRLQDMRADAQRAARVAAIREGMREVDRQYAINLAAIRKAAALTQTDLAARLGISQGSVSKIEGQQDWLLSTLADYMRAAGVENARLAVTVNGEDMEFTLT</sequence>